<dbReference type="Proteomes" id="UP001321473">
    <property type="component" value="Unassembled WGS sequence"/>
</dbReference>
<keyword evidence="1" id="KW-0812">Transmembrane</keyword>
<keyword evidence="3" id="KW-1185">Reference proteome</keyword>
<evidence type="ECO:0000313" key="2">
    <source>
        <dbReference type="EMBL" id="KAK8772738.1"/>
    </source>
</evidence>
<organism evidence="2 3">
    <name type="scientific">Amblyomma americanum</name>
    <name type="common">Lone star tick</name>
    <dbReference type="NCBI Taxonomy" id="6943"/>
    <lineage>
        <taxon>Eukaryota</taxon>
        <taxon>Metazoa</taxon>
        <taxon>Ecdysozoa</taxon>
        <taxon>Arthropoda</taxon>
        <taxon>Chelicerata</taxon>
        <taxon>Arachnida</taxon>
        <taxon>Acari</taxon>
        <taxon>Parasitiformes</taxon>
        <taxon>Ixodida</taxon>
        <taxon>Ixodoidea</taxon>
        <taxon>Ixodidae</taxon>
        <taxon>Amblyomminae</taxon>
        <taxon>Amblyomma</taxon>
    </lineage>
</organism>
<evidence type="ECO:0000313" key="3">
    <source>
        <dbReference type="Proteomes" id="UP001321473"/>
    </source>
</evidence>
<feature type="transmembrane region" description="Helical" evidence="1">
    <location>
        <begin position="45"/>
        <end position="70"/>
    </location>
</feature>
<keyword evidence="1" id="KW-0472">Membrane</keyword>
<dbReference type="AlphaFoldDB" id="A0AAQ4EDQ9"/>
<feature type="transmembrane region" description="Helical" evidence="1">
    <location>
        <begin position="76"/>
        <end position="99"/>
    </location>
</feature>
<reference evidence="2 3" key="1">
    <citation type="journal article" date="2023" name="Arcadia Sci">
        <title>De novo assembly of a long-read Amblyomma americanum tick genome.</title>
        <authorList>
            <person name="Chou S."/>
            <person name="Poskanzer K.E."/>
            <person name="Rollins M."/>
            <person name="Thuy-Boun P.S."/>
        </authorList>
    </citation>
    <scope>NUCLEOTIDE SEQUENCE [LARGE SCALE GENOMIC DNA]</scope>
    <source>
        <strain evidence="2">F_SG_1</strain>
        <tissue evidence="2">Salivary glands</tissue>
    </source>
</reference>
<keyword evidence="1" id="KW-1133">Transmembrane helix</keyword>
<proteinExistence type="predicted"/>
<comment type="caution">
    <text evidence="2">The sequence shown here is derived from an EMBL/GenBank/DDBJ whole genome shotgun (WGS) entry which is preliminary data.</text>
</comment>
<feature type="transmembrane region" description="Helical" evidence="1">
    <location>
        <begin position="12"/>
        <end position="33"/>
    </location>
</feature>
<feature type="transmembrane region" description="Helical" evidence="1">
    <location>
        <begin position="111"/>
        <end position="131"/>
    </location>
</feature>
<gene>
    <name evidence="2" type="ORF">V5799_024018</name>
</gene>
<dbReference type="EMBL" id="JARKHS020017911">
    <property type="protein sequence ID" value="KAK8772738.1"/>
    <property type="molecule type" value="Genomic_DNA"/>
</dbReference>
<sequence>MVANGLSDFLWWLGGFCWSFIMLLAGALPVLTLTKTHALLPHANVVLLLLGTLLHCASSALFCLLVATLVPRPSVGLVTTSFVVFASMIIPFGLAASVPSEVKPGGIQEKVITLCLLLPNVALSYFLVNVADLGYGAGERM</sequence>
<evidence type="ECO:0000256" key="1">
    <source>
        <dbReference type="SAM" id="Phobius"/>
    </source>
</evidence>
<protein>
    <submittedName>
        <fullName evidence="2">Uncharacterized protein</fullName>
    </submittedName>
</protein>
<accession>A0AAQ4EDQ9</accession>
<name>A0AAQ4EDQ9_AMBAM</name>